<dbReference type="Pfam" id="PF00072">
    <property type="entry name" value="Response_reg"/>
    <property type="match status" value="1"/>
</dbReference>
<dbReference type="GO" id="GO:0005829">
    <property type="term" value="C:cytosol"/>
    <property type="evidence" value="ECO:0007669"/>
    <property type="project" value="TreeGrafter"/>
</dbReference>
<evidence type="ECO:0000256" key="7">
    <source>
        <dbReference type="PROSITE-ProRule" id="PRU01091"/>
    </source>
</evidence>
<dbReference type="Gene3D" id="3.40.50.2300">
    <property type="match status" value="1"/>
</dbReference>
<feature type="DNA-binding region" description="OmpR/PhoB-type" evidence="7">
    <location>
        <begin position="129"/>
        <end position="222"/>
    </location>
</feature>
<dbReference type="EMBL" id="AUPZ01000017">
    <property type="protein sequence ID" value="EQB34496.1"/>
    <property type="molecule type" value="Genomic_DNA"/>
</dbReference>
<dbReference type="GO" id="GO:0000976">
    <property type="term" value="F:transcription cis-regulatory region binding"/>
    <property type="evidence" value="ECO:0007669"/>
    <property type="project" value="TreeGrafter"/>
</dbReference>
<dbReference type="SMART" id="SM00448">
    <property type="entry name" value="REC"/>
    <property type="match status" value="1"/>
</dbReference>
<comment type="caution">
    <text evidence="10">The sequence shown here is derived from an EMBL/GenBank/DDBJ whole genome shotgun (WGS) entry which is preliminary data.</text>
</comment>
<keyword evidence="5" id="KW-0804">Transcription</keyword>
<gene>
    <name evidence="10" type="ORF">M947_10845</name>
</gene>
<dbReference type="Proteomes" id="UP000015520">
    <property type="component" value="Unassembled WGS sequence"/>
</dbReference>
<dbReference type="Pfam" id="PF00486">
    <property type="entry name" value="Trans_reg_C"/>
    <property type="match status" value="1"/>
</dbReference>
<proteinExistence type="predicted"/>
<dbReference type="PROSITE" id="PS50110">
    <property type="entry name" value="RESPONSE_REGULATORY"/>
    <property type="match status" value="1"/>
</dbReference>
<dbReference type="CDD" id="cd00383">
    <property type="entry name" value="trans_reg_C"/>
    <property type="match status" value="1"/>
</dbReference>
<dbReference type="InterPro" id="IPR039420">
    <property type="entry name" value="WalR-like"/>
</dbReference>
<dbReference type="GO" id="GO:0000156">
    <property type="term" value="F:phosphorelay response regulator activity"/>
    <property type="evidence" value="ECO:0007669"/>
    <property type="project" value="TreeGrafter"/>
</dbReference>
<dbReference type="SUPFAM" id="SSF52172">
    <property type="entry name" value="CheY-like"/>
    <property type="match status" value="1"/>
</dbReference>
<evidence type="ECO:0000259" key="8">
    <source>
        <dbReference type="PROSITE" id="PS50110"/>
    </source>
</evidence>
<evidence type="ECO:0000256" key="2">
    <source>
        <dbReference type="ARBA" id="ARBA00023012"/>
    </source>
</evidence>
<dbReference type="InterPro" id="IPR011006">
    <property type="entry name" value="CheY-like_superfamily"/>
</dbReference>
<keyword evidence="2" id="KW-0902">Two-component regulatory system</keyword>
<dbReference type="GO" id="GO:0032993">
    <property type="term" value="C:protein-DNA complex"/>
    <property type="evidence" value="ECO:0007669"/>
    <property type="project" value="TreeGrafter"/>
</dbReference>
<dbReference type="InterPro" id="IPR001789">
    <property type="entry name" value="Sig_transdc_resp-reg_receiver"/>
</dbReference>
<evidence type="ECO:0000313" key="10">
    <source>
        <dbReference type="EMBL" id="EQB34496.1"/>
    </source>
</evidence>
<dbReference type="OrthoDB" id="5514345at2"/>
<keyword evidence="4 7" id="KW-0238">DNA-binding</keyword>
<keyword evidence="11" id="KW-1185">Reference proteome</keyword>
<dbReference type="PANTHER" id="PTHR48111">
    <property type="entry name" value="REGULATOR OF RPOS"/>
    <property type="match status" value="1"/>
</dbReference>
<evidence type="ECO:0000256" key="6">
    <source>
        <dbReference type="PROSITE-ProRule" id="PRU00169"/>
    </source>
</evidence>
<dbReference type="GO" id="GO:0006355">
    <property type="term" value="P:regulation of DNA-templated transcription"/>
    <property type="evidence" value="ECO:0007669"/>
    <property type="project" value="InterPro"/>
</dbReference>
<dbReference type="SMART" id="SM00862">
    <property type="entry name" value="Trans_reg_C"/>
    <property type="match status" value="1"/>
</dbReference>
<name>T0J924_9BACT</name>
<feature type="domain" description="Response regulatory" evidence="8">
    <location>
        <begin position="10"/>
        <end position="124"/>
    </location>
</feature>
<dbReference type="STRING" id="1172190.M947_10845"/>
<keyword evidence="3" id="KW-0805">Transcription regulation</keyword>
<feature type="modified residue" description="4-aspartylphosphate" evidence="6">
    <location>
        <position position="59"/>
    </location>
</feature>
<dbReference type="PANTHER" id="PTHR48111:SF1">
    <property type="entry name" value="TWO-COMPONENT RESPONSE REGULATOR ORR33"/>
    <property type="match status" value="1"/>
</dbReference>
<evidence type="ECO:0000256" key="5">
    <source>
        <dbReference type="ARBA" id="ARBA00023163"/>
    </source>
</evidence>
<evidence type="ECO:0000256" key="1">
    <source>
        <dbReference type="ARBA" id="ARBA00022553"/>
    </source>
</evidence>
<keyword evidence="1 6" id="KW-0597">Phosphoprotein</keyword>
<evidence type="ECO:0000313" key="11">
    <source>
        <dbReference type="Proteomes" id="UP000015520"/>
    </source>
</evidence>
<evidence type="ECO:0000259" key="9">
    <source>
        <dbReference type="PROSITE" id="PS51755"/>
    </source>
</evidence>
<accession>T0J924</accession>
<sequence>MKKKSLKSLRVLFVEDEENIARLLKEAIGDSFYSFNIAKDGRDGLEMFEKISPDIVITDINMPNMSGLEMANELKKINPNIPIIILSAFSEREKLFGAIDAGVAKYFLKPYEPDEILEYISSIANELGSKTVELCDGFSYNKTTHALYKDSRYVSLSKNENKFLKLLVENENKIIDDGTIKKSVWGEIVSDERLRTFVRRLRAKTSKTLIINIKGVGYKLRFFS</sequence>
<evidence type="ECO:0000256" key="4">
    <source>
        <dbReference type="ARBA" id="ARBA00023125"/>
    </source>
</evidence>
<dbReference type="PROSITE" id="PS51755">
    <property type="entry name" value="OMPR_PHOB"/>
    <property type="match status" value="1"/>
</dbReference>
<reference evidence="10 11" key="1">
    <citation type="submission" date="2013-07" db="EMBL/GenBank/DDBJ databases">
        <title>Sulfurimonas hongkongensis AST-10 Genome Sequencing.</title>
        <authorList>
            <person name="Cai L."/>
            <person name="Zhang T."/>
        </authorList>
    </citation>
    <scope>NUCLEOTIDE SEQUENCE [LARGE SCALE GENOMIC DNA]</scope>
    <source>
        <strain evidence="10 11">AST-10</strain>
    </source>
</reference>
<feature type="domain" description="OmpR/PhoB-type" evidence="9">
    <location>
        <begin position="129"/>
        <end position="222"/>
    </location>
</feature>
<dbReference type="Gene3D" id="1.10.10.10">
    <property type="entry name" value="Winged helix-like DNA-binding domain superfamily/Winged helix DNA-binding domain"/>
    <property type="match status" value="1"/>
</dbReference>
<organism evidence="10 11">
    <name type="scientific">Sulfurimonas hongkongensis</name>
    <dbReference type="NCBI Taxonomy" id="1172190"/>
    <lineage>
        <taxon>Bacteria</taxon>
        <taxon>Pseudomonadati</taxon>
        <taxon>Campylobacterota</taxon>
        <taxon>Epsilonproteobacteria</taxon>
        <taxon>Campylobacterales</taxon>
        <taxon>Sulfurimonadaceae</taxon>
        <taxon>Sulfurimonas</taxon>
    </lineage>
</organism>
<evidence type="ECO:0000256" key="3">
    <source>
        <dbReference type="ARBA" id="ARBA00023015"/>
    </source>
</evidence>
<dbReference type="RefSeq" id="WP_021288404.1">
    <property type="nucleotide sequence ID" value="NZ_AUPZ01000017.1"/>
</dbReference>
<dbReference type="InterPro" id="IPR036388">
    <property type="entry name" value="WH-like_DNA-bd_sf"/>
</dbReference>
<dbReference type="AlphaFoldDB" id="T0J924"/>
<dbReference type="eggNOG" id="COG0745">
    <property type="taxonomic scope" value="Bacteria"/>
</dbReference>
<dbReference type="PATRIC" id="fig|1172190.3.peg.2091"/>
<dbReference type="InterPro" id="IPR001867">
    <property type="entry name" value="OmpR/PhoB-type_DNA-bd"/>
</dbReference>
<protein>
    <submittedName>
        <fullName evidence="10">Regulator</fullName>
    </submittedName>
</protein>